<protein>
    <submittedName>
        <fullName evidence="1">Uncharacterized protein</fullName>
    </submittedName>
</protein>
<evidence type="ECO:0000313" key="2">
    <source>
        <dbReference type="Proteomes" id="UP000250321"/>
    </source>
</evidence>
<gene>
    <name evidence="1" type="ORF">Pyn_01659</name>
</gene>
<organism evidence="1 2">
    <name type="scientific">Prunus yedoensis var. nudiflora</name>
    <dbReference type="NCBI Taxonomy" id="2094558"/>
    <lineage>
        <taxon>Eukaryota</taxon>
        <taxon>Viridiplantae</taxon>
        <taxon>Streptophyta</taxon>
        <taxon>Embryophyta</taxon>
        <taxon>Tracheophyta</taxon>
        <taxon>Spermatophyta</taxon>
        <taxon>Magnoliopsida</taxon>
        <taxon>eudicotyledons</taxon>
        <taxon>Gunneridae</taxon>
        <taxon>Pentapetalae</taxon>
        <taxon>rosids</taxon>
        <taxon>fabids</taxon>
        <taxon>Rosales</taxon>
        <taxon>Rosaceae</taxon>
        <taxon>Amygdaloideae</taxon>
        <taxon>Amygdaleae</taxon>
        <taxon>Prunus</taxon>
    </lineage>
</organism>
<keyword evidence="2" id="KW-1185">Reference proteome</keyword>
<name>A0A314YEZ6_PRUYE</name>
<evidence type="ECO:0000313" key="1">
    <source>
        <dbReference type="EMBL" id="PQQ06032.1"/>
    </source>
</evidence>
<reference evidence="1 2" key="1">
    <citation type="submission" date="2018-02" db="EMBL/GenBank/DDBJ databases">
        <title>Draft genome of wild Prunus yedoensis var. nudiflora.</title>
        <authorList>
            <person name="Baek S."/>
            <person name="Kim J.-H."/>
            <person name="Choi K."/>
            <person name="Kim G.-B."/>
            <person name="Cho A."/>
            <person name="Jang H."/>
            <person name="Shin C.-H."/>
            <person name="Yu H.-J."/>
            <person name="Mun J.-H."/>
        </authorList>
    </citation>
    <scope>NUCLEOTIDE SEQUENCE [LARGE SCALE GENOMIC DNA]</scope>
    <source>
        <strain evidence="2">cv. Jeju island</strain>
        <tissue evidence="1">Leaf</tissue>
    </source>
</reference>
<dbReference type="EMBL" id="PJQY01001018">
    <property type="protein sequence ID" value="PQQ06032.1"/>
    <property type="molecule type" value="Genomic_DNA"/>
</dbReference>
<dbReference type="Proteomes" id="UP000250321">
    <property type="component" value="Unassembled WGS sequence"/>
</dbReference>
<sequence>MDMYTGVAPYLYGAIHRLKRRWGYRRVEVEEEEEHGLINRRRVEVEEEEHGLINRRFRVVGIAVIISRRLKNIMSGHMV</sequence>
<comment type="caution">
    <text evidence="1">The sequence shown here is derived from an EMBL/GenBank/DDBJ whole genome shotgun (WGS) entry which is preliminary data.</text>
</comment>
<dbReference type="AlphaFoldDB" id="A0A314YEZ6"/>
<accession>A0A314YEZ6</accession>
<proteinExistence type="predicted"/>